<reference evidence="1 2" key="1">
    <citation type="journal article" date="2022" name="Plant J.">
        <title>Chromosome-level genome of Camellia lanceoleosa provides a valuable resource for understanding genome evolution and self-incompatibility.</title>
        <authorList>
            <person name="Gong W."/>
            <person name="Xiao S."/>
            <person name="Wang L."/>
            <person name="Liao Z."/>
            <person name="Chang Y."/>
            <person name="Mo W."/>
            <person name="Hu G."/>
            <person name="Li W."/>
            <person name="Zhao G."/>
            <person name="Zhu H."/>
            <person name="Hu X."/>
            <person name="Ji K."/>
            <person name="Xiang X."/>
            <person name="Song Q."/>
            <person name="Yuan D."/>
            <person name="Jin S."/>
            <person name="Zhang L."/>
        </authorList>
    </citation>
    <scope>NUCLEOTIDE SEQUENCE [LARGE SCALE GENOMIC DNA]</scope>
    <source>
        <strain evidence="1">SQ_2022a</strain>
    </source>
</reference>
<organism evidence="1 2">
    <name type="scientific">Camellia lanceoleosa</name>
    <dbReference type="NCBI Taxonomy" id="1840588"/>
    <lineage>
        <taxon>Eukaryota</taxon>
        <taxon>Viridiplantae</taxon>
        <taxon>Streptophyta</taxon>
        <taxon>Embryophyta</taxon>
        <taxon>Tracheophyta</taxon>
        <taxon>Spermatophyta</taxon>
        <taxon>Magnoliopsida</taxon>
        <taxon>eudicotyledons</taxon>
        <taxon>Gunneridae</taxon>
        <taxon>Pentapetalae</taxon>
        <taxon>asterids</taxon>
        <taxon>Ericales</taxon>
        <taxon>Theaceae</taxon>
        <taxon>Camellia</taxon>
    </lineage>
</organism>
<comment type="caution">
    <text evidence="1">The sequence shown here is derived from an EMBL/GenBank/DDBJ whole genome shotgun (WGS) entry which is preliminary data.</text>
</comment>
<proteinExistence type="predicted"/>
<dbReference type="EMBL" id="CM045762">
    <property type="protein sequence ID" value="KAI8010681.1"/>
    <property type="molecule type" value="Genomic_DNA"/>
</dbReference>
<sequence>MTHRSTTHGKTQVTRIGLLDGVDCEETDCVDRFLDEGSVGLGESFDSDGGADGAEGVEALSWGGWGADGVGDRSGRGGFEARVREEEIKRESILYWLCEHTNIVSTTKPIMFPRFLKWNISTLLARTRGMDLTSVLQFKVISGRLVSQPYENVIIAREEFDGGEDANVDEDREVGGEYNSNGNDGFCSDSGGGNDVNMGDGGNEVVVSIEVVAKQNVRGSGDRS</sequence>
<evidence type="ECO:0000313" key="1">
    <source>
        <dbReference type="EMBL" id="KAI8010681.1"/>
    </source>
</evidence>
<accession>A0ACC0HC55</accession>
<name>A0ACC0HC55_9ERIC</name>
<gene>
    <name evidence="1" type="ORF">LOK49_LG06G03069</name>
</gene>
<dbReference type="Proteomes" id="UP001060215">
    <property type="component" value="Chromosome 5"/>
</dbReference>
<keyword evidence="2" id="KW-1185">Reference proteome</keyword>
<evidence type="ECO:0000313" key="2">
    <source>
        <dbReference type="Proteomes" id="UP001060215"/>
    </source>
</evidence>
<protein>
    <submittedName>
        <fullName evidence="1">Uncharacterized protein</fullName>
    </submittedName>
</protein>